<organism evidence="3 4">
    <name type="scientific">Mytilus galloprovincialis</name>
    <name type="common">Mediterranean mussel</name>
    <dbReference type="NCBI Taxonomy" id="29158"/>
    <lineage>
        <taxon>Eukaryota</taxon>
        <taxon>Metazoa</taxon>
        <taxon>Spiralia</taxon>
        <taxon>Lophotrochozoa</taxon>
        <taxon>Mollusca</taxon>
        <taxon>Bivalvia</taxon>
        <taxon>Autobranchia</taxon>
        <taxon>Pteriomorphia</taxon>
        <taxon>Mytilida</taxon>
        <taxon>Mytiloidea</taxon>
        <taxon>Mytilidae</taxon>
        <taxon>Mytilinae</taxon>
        <taxon>Mytilus</taxon>
    </lineage>
</organism>
<keyword evidence="1" id="KW-0862">Zinc</keyword>
<reference evidence="3" key="1">
    <citation type="submission" date="2018-11" db="EMBL/GenBank/DDBJ databases">
        <authorList>
            <person name="Alioto T."/>
            <person name="Alioto T."/>
        </authorList>
    </citation>
    <scope>NUCLEOTIDE SEQUENCE</scope>
</reference>
<sequence>PYVDPNIQWKCQDCNLLMCQTCNDKIHPKFRNACKHRICDVKEVGIINEEQDIIIDFSNIPCQIHQGQDCCVFCKACDYLICATCVSTTHNGHTMGEIKEFYEIKMNTVRKVKTDVKFKQRRLKKDELSLARINKYKSESYIHAKKDIISQTTTLTDAVALYSDKLLSDLDRDHQYITKAYDEDKETIQNMKLRINKNINEIEDVSRTTDAAKFFKQFENLTLMEKDLPLLAFPDDTVMEFDSGKITQSNFGSLHKMKKIPKCEVMLEASKEFQS</sequence>
<dbReference type="PANTHER" id="PTHR25462:SF296">
    <property type="entry name" value="MEIOTIC P26, ISOFORM F"/>
    <property type="match status" value="1"/>
</dbReference>
<dbReference type="SMART" id="SM00336">
    <property type="entry name" value="BBOX"/>
    <property type="match status" value="1"/>
</dbReference>
<dbReference type="CDD" id="cd19757">
    <property type="entry name" value="Bbox1"/>
    <property type="match status" value="1"/>
</dbReference>
<comment type="caution">
    <text evidence="3">The sequence shown here is derived from an EMBL/GenBank/DDBJ whole genome shotgun (WGS) entry which is preliminary data.</text>
</comment>
<dbReference type="CDD" id="cd19756">
    <property type="entry name" value="Bbox2"/>
    <property type="match status" value="1"/>
</dbReference>
<feature type="domain" description="B box-type" evidence="2">
    <location>
        <begin position="57"/>
        <end position="98"/>
    </location>
</feature>
<dbReference type="InterPro" id="IPR000315">
    <property type="entry name" value="Znf_B-box"/>
</dbReference>
<dbReference type="GO" id="GO:0008270">
    <property type="term" value="F:zinc ion binding"/>
    <property type="evidence" value="ECO:0007669"/>
    <property type="project" value="UniProtKB-KW"/>
</dbReference>
<dbReference type="PROSITE" id="PS50119">
    <property type="entry name" value="ZF_BBOX"/>
    <property type="match status" value="1"/>
</dbReference>
<proteinExistence type="predicted"/>
<dbReference type="Gene3D" id="3.30.160.60">
    <property type="entry name" value="Classic Zinc Finger"/>
    <property type="match status" value="1"/>
</dbReference>
<dbReference type="Proteomes" id="UP000596742">
    <property type="component" value="Unassembled WGS sequence"/>
</dbReference>
<evidence type="ECO:0000313" key="4">
    <source>
        <dbReference type="Proteomes" id="UP000596742"/>
    </source>
</evidence>
<gene>
    <name evidence="3" type="ORF">MGAL_10B049187</name>
</gene>
<protein>
    <recommendedName>
        <fullName evidence="2">B box-type domain-containing protein</fullName>
    </recommendedName>
</protein>
<dbReference type="InterPro" id="IPR047153">
    <property type="entry name" value="TRIM45/56/19-like"/>
</dbReference>
<evidence type="ECO:0000256" key="1">
    <source>
        <dbReference type="PROSITE-ProRule" id="PRU00024"/>
    </source>
</evidence>
<keyword evidence="4" id="KW-1185">Reference proteome</keyword>
<dbReference type="SUPFAM" id="SSF57845">
    <property type="entry name" value="B-box zinc-binding domain"/>
    <property type="match status" value="1"/>
</dbReference>
<keyword evidence="1" id="KW-0863">Zinc-finger</keyword>
<dbReference type="EMBL" id="UYJE01010117">
    <property type="protein sequence ID" value="VDI79834.1"/>
    <property type="molecule type" value="Genomic_DNA"/>
</dbReference>
<dbReference type="Pfam" id="PF00643">
    <property type="entry name" value="zf-B_box"/>
    <property type="match status" value="1"/>
</dbReference>
<dbReference type="AlphaFoldDB" id="A0A8B6HI59"/>
<evidence type="ECO:0000259" key="2">
    <source>
        <dbReference type="PROSITE" id="PS50119"/>
    </source>
</evidence>
<keyword evidence="1" id="KW-0479">Metal-binding</keyword>
<dbReference type="OrthoDB" id="6101642at2759"/>
<accession>A0A8B6HI59</accession>
<evidence type="ECO:0000313" key="3">
    <source>
        <dbReference type="EMBL" id="VDI79834.1"/>
    </source>
</evidence>
<dbReference type="PANTHER" id="PTHR25462">
    <property type="entry name" value="BONUS, ISOFORM C-RELATED"/>
    <property type="match status" value="1"/>
</dbReference>
<name>A0A8B6HI59_MYTGA</name>
<feature type="non-terminal residue" evidence="3">
    <location>
        <position position="1"/>
    </location>
</feature>